<keyword evidence="3" id="KW-1003">Cell membrane</keyword>
<dbReference type="InterPro" id="IPR055348">
    <property type="entry name" value="DctQ"/>
</dbReference>
<feature type="domain" description="Tripartite ATP-independent periplasmic transporters DctQ component" evidence="8">
    <location>
        <begin position="26"/>
        <end position="157"/>
    </location>
</feature>
<comment type="subunit">
    <text evidence="7">The complex comprises the extracytoplasmic solute receptor protein and the two transmembrane proteins.</text>
</comment>
<keyword evidence="4 7" id="KW-0812">Transmembrane</keyword>
<name>A0ABV9KLY4_9RHOB</name>
<organism evidence="9 10">
    <name type="scientific">Seohaeicola nanhaiensis</name>
    <dbReference type="NCBI Taxonomy" id="1387282"/>
    <lineage>
        <taxon>Bacteria</taxon>
        <taxon>Pseudomonadati</taxon>
        <taxon>Pseudomonadota</taxon>
        <taxon>Alphaproteobacteria</taxon>
        <taxon>Rhodobacterales</taxon>
        <taxon>Roseobacteraceae</taxon>
        <taxon>Seohaeicola</taxon>
    </lineage>
</organism>
<feature type="transmembrane region" description="Helical" evidence="7">
    <location>
        <begin position="50"/>
        <end position="69"/>
    </location>
</feature>
<comment type="subcellular location">
    <subcellularLocation>
        <location evidence="7">Cell inner membrane</location>
        <topology evidence="7">Multi-pass membrane protein</topology>
    </subcellularLocation>
    <subcellularLocation>
        <location evidence="1">Cell membrane</location>
        <topology evidence="1">Multi-pass membrane protein</topology>
    </subcellularLocation>
</comment>
<evidence type="ECO:0000313" key="9">
    <source>
        <dbReference type="EMBL" id="MFC4670946.1"/>
    </source>
</evidence>
<proteinExistence type="inferred from homology"/>
<dbReference type="RefSeq" id="WP_380720621.1">
    <property type="nucleotide sequence ID" value="NZ_JBHSGI010000031.1"/>
</dbReference>
<comment type="caution">
    <text evidence="9">The sequence shown here is derived from an EMBL/GenBank/DDBJ whole genome shotgun (WGS) entry which is preliminary data.</text>
</comment>
<evidence type="ECO:0000256" key="4">
    <source>
        <dbReference type="ARBA" id="ARBA00022692"/>
    </source>
</evidence>
<reference evidence="10" key="1">
    <citation type="journal article" date="2019" name="Int. J. Syst. Evol. Microbiol.">
        <title>The Global Catalogue of Microorganisms (GCM) 10K type strain sequencing project: providing services to taxonomists for standard genome sequencing and annotation.</title>
        <authorList>
            <consortium name="The Broad Institute Genomics Platform"/>
            <consortium name="The Broad Institute Genome Sequencing Center for Infectious Disease"/>
            <person name="Wu L."/>
            <person name="Ma J."/>
        </authorList>
    </citation>
    <scope>NUCLEOTIDE SEQUENCE [LARGE SCALE GENOMIC DNA]</scope>
    <source>
        <strain evidence="10">CGMCC 4.7283</strain>
    </source>
</reference>
<dbReference type="Proteomes" id="UP001595973">
    <property type="component" value="Unassembled WGS sequence"/>
</dbReference>
<evidence type="ECO:0000259" key="8">
    <source>
        <dbReference type="Pfam" id="PF04290"/>
    </source>
</evidence>
<keyword evidence="5 7" id="KW-1133">Transmembrane helix</keyword>
<evidence type="ECO:0000256" key="1">
    <source>
        <dbReference type="ARBA" id="ARBA00004651"/>
    </source>
</evidence>
<evidence type="ECO:0000256" key="5">
    <source>
        <dbReference type="ARBA" id="ARBA00022989"/>
    </source>
</evidence>
<feature type="transmembrane region" description="Helical" evidence="7">
    <location>
        <begin position="130"/>
        <end position="153"/>
    </location>
</feature>
<keyword evidence="6 7" id="KW-0472">Membrane</keyword>
<dbReference type="Pfam" id="PF04290">
    <property type="entry name" value="DctQ"/>
    <property type="match status" value="1"/>
</dbReference>
<keyword evidence="7" id="KW-0997">Cell inner membrane</keyword>
<keyword evidence="2 7" id="KW-0813">Transport</keyword>
<dbReference type="EMBL" id="JBHSGI010000031">
    <property type="protein sequence ID" value="MFC4670946.1"/>
    <property type="molecule type" value="Genomic_DNA"/>
</dbReference>
<comment type="similarity">
    <text evidence="7">Belongs to the TRAP transporter small permease family.</text>
</comment>
<evidence type="ECO:0000256" key="3">
    <source>
        <dbReference type="ARBA" id="ARBA00022475"/>
    </source>
</evidence>
<sequence length="174" mass="18459">MNGLERQVRSGARGLALIGLAGLLVLAIMTTLDVLLRWLFAAPLHGVNDVSAVVMAVVVAACIPANLAFKQNITVNVLGAFLGVRAERCFEVLASLLTLIFVGLMAWQFVPYAAGLKETGEQTWVLAWPVWPWWACAAALLCLATLVQVMVLVEDVRALVTGGRGVPGDAPPAV</sequence>
<evidence type="ECO:0000256" key="2">
    <source>
        <dbReference type="ARBA" id="ARBA00022448"/>
    </source>
</evidence>
<keyword evidence="10" id="KW-1185">Reference proteome</keyword>
<evidence type="ECO:0000256" key="6">
    <source>
        <dbReference type="ARBA" id="ARBA00023136"/>
    </source>
</evidence>
<comment type="function">
    <text evidence="7">Part of the tripartite ATP-independent periplasmic (TRAP) transport system.</text>
</comment>
<evidence type="ECO:0000313" key="10">
    <source>
        <dbReference type="Proteomes" id="UP001595973"/>
    </source>
</evidence>
<feature type="transmembrane region" description="Helical" evidence="7">
    <location>
        <begin position="90"/>
        <end position="110"/>
    </location>
</feature>
<feature type="transmembrane region" description="Helical" evidence="7">
    <location>
        <begin position="12"/>
        <end position="30"/>
    </location>
</feature>
<gene>
    <name evidence="9" type="ORF">ACFO5X_20525</name>
</gene>
<accession>A0ABV9KLY4</accession>
<protein>
    <recommendedName>
        <fullName evidence="7">TRAP transporter small permease protein</fullName>
    </recommendedName>
</protein>
<evidence type="ECO:0000256" key="7">
    <source>
        <dbReference type="RuleBase" id="RU369079"/>
    </source>
</evidence>